<sequence>FPKPLNFPFFTKASASIPSPRPHHFQSIICSFFPLSSHCRRSSTFCHYRRPFCQSRAGGNADSLPSFPFLVTVIVHLLRVTFIGHLLSLAQAAVLIPLHFPAGLLLSPFVSRCCRAFRRPSLLPSPSPIVSHLLIAHHASCSFASQLVSFFASSLGRITVKKTRGPTQYLKIHAWQLEDREETTLDVEGEQLEQISEHHCRKVPGSSMLDAWNYWWAF</sequence>
<proteinExistence type="predicted"/>
<feature type="non-terminal residue" evidence="1">
    <location>
        <position position="1"/>
    </location>
</feature>
<comment type="caution">
    <text evidence="1">The sequence shown here is derived from an EMBL/GenBank/DDBJ whole genome shotgun (WGS) entry which is preliminary data.</text>
</comment>
<protein>
    <submittedName>
        <fullName evidence="1">Uncharacterized protein</fullName>
    </submittedName>
</protein>
<evidence type="ECO:0000313" key="2">
    <source>
        <dbReference type="Proteomes" id="UP001341840"/>
    </source>
</evidence>
<gene>
    <name evidence="1" type="ORF">PIB30_097874</name>
</gene>
<accession>A0ABU6TW19</accession>
<organism evidence="1 2">
    <name type="scientific">Stylosanthes scabra</name>
    <dbReference type="NCBI Taxonomy" id="79078"/>
    <lineage>
        <taxon>Eukaryota</taxon>
        <taxon>Viridiplantae</taxon>
        <taxon>Streptophyta</taxon>
        <taxon>Embryophyta</taxon>
        <taxon>Tracheophyta</taxon>
        <taxon>Spermatophyta</taxon>
        <taxon>Magnoliopsida</taxon>
        <taxon>eudicotyledons</taxon>
        <taxon>Gunneridae</taxon>
        <taxon>Pentapetalae</taxon>
        <taxon>rosids</taxon>
        <taxon>fabids</taxon>
        <taxon>Fabales</taxon>
        <taxon>Fabaceae</taxon>
        <taxon>Papilionoideae</taxon>
        <taxon>50 kb inversion clade</taxon>
        <taxon>dalbergioids sensu lato</taxon>
        <taxon>Dalbergieae</taxon>
        <taxon>Pterocarpus clade</taxon>
        <taxon>Stylosanthes</taxon>
    </lineage>
</organism>
<reference evidence="1 2" key="1">
    <citation type="journal article" date="2023" name="Plants (Basel)">
        <title>Bridging the Gap: Combining Genomics and Transcriptomics Approaches to Understand Stylosanthes scabra, an Orphan Legume from the Brazilian Caatinga.</title>
        <authorList>
            <person name="Ferreira-Neto J.R.C."/>
            <person name="da Silva M.D."/>
            <person name="Binneck E."/>
            <person name="de Melo N.F."/>
            <person name="da Silva R.H."/>
            <person name="de Melo A.L.T.M."/>
            <person name="Pandolfi V."/>
            <person name="Bustamante F.O."/>
            <person name="Brasileiro-Vidal A.C."/>
            <person name="Benko-Iseppon A.M."/>
        </authorList>
    </citation>
    <scope>NUCLEOTIDE SEQUENCE [LARGE SCALE GENOMIC DNA]</scope>
    <source>
        <tissue evidence="1">Leaves</tissue>
    </source>
</reference>
<evidence type="ECO:0000313" key="1">
    <source>
        <dbReference type="EMBL" id="MED6153054.1"/>
    </source>
</evidence>
<dbReference type="EMBL" id="JASCZI010093065">
    <property type="protein sequence ID" value="MED6153054.1"/>
    <property type="molecule type" value="Genomic_DNA"/>
</dbReference>
<dbReference type="Proteomes" id="UP001341840">
    <property type="component" value="Unassembled WGS sequence"/>
</dbReference>
<name>A0ABU6TW19_9FABA</name>
<keyword evidence="2" id="KW-1185">Reference proteome</keyword>